<proteinExistence type="inferred from homology"/>
<dbReference type="Pfam" id="PF12146">
    <property type="entry name" value="Hydrolase_4"/>
    <property type="match status" value="1"/>
</dbReference>
<organism evidence="3 4">
    <name type="scientific">Camellia sinensis var. sinensis</name>
    <name type="common">China tea</name>
    <dbReference type="NCBI Taxonomy" id="542762"/>
    <lineage>
        <taxon>Eukaryota</taxon>
        <taxon>Viridiplantae</taxon>
        <taxon>Streptophyta</taxon>
        <taxon>Embryophyta</taxon>
        <taxon>Tracheophyta</taxon>
        <taxon>Spermatophyta</taxon>
        <taxon>Magnoliopsida</taxon>
        <taxon>eudicotyledons</taxon>
        <taxon>Gunneridae</taxon>
        <taxon>Pentapetalae</taxon>
        <taxon>asterids</taxon>
        <taxon>Ericales</taxon>
        <taxon>Theaceae</taxon>
        <taxon>Camellia</taxon>
    </lineage>
</organism>
<evidence type="ECO:0000313" key="4">
    <source>
        <dbReference type="Proteomes" id="UP000306102"/>
    </source>
</evidence>
<protein>
    <recommendedName>
        <fullName evidence="2">Serine aminopeptidase S33 domain-containing protein</fullName>
    </recommendedName>
</protein>
<evidence type="ECO:0000256" key="1">
    <source>
        <dbReference type="ARBA" id="ARBA00010884"/>
    </source>
</evidence>
<dbReference type="PANTHER" id="PTHR10794:SF82">
    <property type="entry name" value="ALPHA_BETA-HYDROLASES SUPERFAMILY PROTEIN"/>
    <property type="match status" value="1"/>
</dbReference>
<reference evidence="3 4" key="1">
    <citation type="journal article" date="2018" name="Proc. Natl. Acad. Sci. U.S.A.">
        <title>Draft genome sequence of Camellia sinensis var. sinensis provides insights into the evolution of the tea genome and tea quality.</title>
        <authorList>
            <person name="Wei C."/>
            <person name="Yang H."/>
            <person name="Wang S."/>
            <person name="Zhao J."/>
            <person name="Liu C."/>
            <person name="Gao L."/>
            <person name="Xia E."/>
            <person name="Lu Y."/>
            <person name="Tai Y."/>
            <person name="She G."/>
            <person name="Sun J."/>
            <person name="Cao H."/>
            <person name="Tong W."/>
            <person name="Gao Q."/>
            <person name="Li Y."/>
            <person name="Deng W."/>
            <person name="Jiang X."/>
            <person name="Wang W."/>
            <person name="Chen Q."/>
            <person name="Zhang S."/>
            <person name="Li H."/>
            <person name="Wu J."/>
            <person name="Wang P."/>
            <person name="Li P."/>
            <person name="Shi C."/>
            <person name="Zheng F."/>
            <person name="Jian J."/>
            <person name="Huang B."/>
            <person name="Shan D."/>
            <person name="Shi M."/>
            <person name="Fang C."/>
            <person name="Yue Y."/>
            <person name="Li F."/>
            <person name="Li D."/>
            <person name="Wei S."/>
            <person name="Han B."/>
            <person name="Jiang C."/>
            <person name="Yin Y."/>
            <person name="Xia T."/>
            <person name="Zhang Z."/>
            <person name="Bennetzen J.L."/>
            <person name="Zhao S."/>
            <person name="Wan X."/>
        </authorList>
    </citation>
    <scope>NUCLEOTIDE SEQUENCE [LARGE SCALE GENOMIC DNA]</scope>
    <source>
        <strain evidence="4">cv. Shuchazao</strain>
        <tissue evidence="3">Leaf</tissue>
    </source>
</reference>
<dbReference type="Gene3D" id="3.40.50.1820">
    <property type="entry name" value="alpha/beta hydrolase"/>
    <property type="match status" value="1"/>
</dbReference>
<dbReference type="GO" id="GO:0047372">
    <property type="term" value="F:monoacylglycerol lipase activity"/>
    <property type="evidence" value="ECO:0007669"/>
    <property type="project" value="TreeGrafter"/>
</dbReference>
<dbReference type="STRING" id="542762.A0A4S4E9S5"/>
<dbReference type="GO" id="GO:0034338">
    <property type="term" value="F:short-chain carboxylesterase activity"/>
    <property type="evidence" value="ECO:0007669"/>
    <property type="project" value="TreeGrafter"/>
</dbReference>
<dbReference type="EMBL" id="SDRB02006225">
    <property type="protein sequence ID" value="THG12900.1"/>
    <property type="molecule type" value="Genomic_DNA"/>
</dbReference>
<gene>
    <name evidence="3" type="ORF">TEA_003717</name>
</gene>
<dbReference type="InterPro" id="IPR022742">
    <property type="entry name" value="Hydrolase_4"/>
</dbReference>
<dbReference type="Proteomes" id="UP000306102">
    <property type="component" value="Unassembled WGS sequence"/>
</dbReference>
<comment type="caution">
    <text evidence="3">The sequence shown here is derived from an EMBL/GenBank/DDBJ whole genome shotgun (WGS) entry which is preliminary data.</text>
</comment>
<name>A0A4S4E9S5_CAMSN</name>
<accession>A0A4S4E9S5</accession>
<sequence length="173" mass="19148">MCFIYVGDPVVSRLVSRGEPFAKNAGFGLVLDQWWWVGVRAEVAFGGDGENGDEGDLEMIRHEVGGYIICRTYIKHFAFKMANCGWNVVVSNHRGLGGISITSDCFYNAGWTEDIRKVIDHLHCKYPEAPLFVVGTSIGANILTFPTLDYSTCLALLLYSCCSTYSSNKRTNA</sequence>
<dbReference type="SUPFAM" id="SSF53474">
    <property type="entry name" value="alpha/beta-Hydrolases"/>
    <property type="match status" value="1"/>
</dbReference>
<keyword evidence="4" id="KW-1185">Reference proteome</keyword>
<comment type="similarity">
    <text evidence="1">Belongs to the AB hydrolase superfamily. AB hydrolase 4 family.</text>
</comment>
<evidence type="ECO:0000259" key="2">
    <source>
        <dbReference type="Pfam" id="PF12146"/>
    </source>
</evidence>
<dbReference type="AlphaFoldDB" id="A0A4S4E9S5"/>
<dbReference type="InterPro" id="IPR050960">
    <property type="entry name" value="AB_hydrolase_4_sf"/>
</dbReference>
<dbReference type="InterPro" id="IPR029058">
    <property type="entry name" value="AB_hydrolase_fold"/>
</dbReference>
<dbReference type="PANTHER" id="PTHR10794">
    <property type="entry name" value="ABHYDROLASE DOMAIN-CONTAINING PROTEIN"/>
    <property type="match status" value="1"/>
</dbReference>
<feature type="domain" description="Serine aminopeptidase S33" evidence="2">
    <location>
        <begin position="74"/>
        <end position="155"/>
    </location>
</feature>
<evidence type="ECO:0000313" key="3">
    <source>
        <dbReference type="EMBL" id="THG12900.1"/>
    </source>
</evidence>